<dbReference type="InterPro" id="IPR027417">
    <property type="entry name" value="P-loop_NTPase"/>
</dbReference>
<keyword evidence="1" id="KW-0677">Repeat</keyword>
<comment type="caution">
    <text evidence="6">The sequence shown here is derived from an EMBL/GenBank/DDBJ whole genome shotgun (WGS) entry which is preliminary data.</text>
</comment>
<sequence length="1225" mass="143077">MNYPKELKEPKVLRIFFSSPFNGMEIEREELTKRYWPRIQSLCNVHGLQFRAVDMRWGITSQSSDAARVIQICLAEAARSDIFVGFYGQRYGWHGENDKTLQKNFDNALPSFPWIDKYRDRSVTELEFLAGHLNNPGKIPACLCFRDKKFDDKKVEEAERVDKKAANKWKIESEVAELRMNDLKRRVKETEDAALGVDICYKTPEEGAKFMFDCIWKHLNDYLLIHLRSTGEQSRLLKQLTLHSQFTESRSSNSKPICIVGESGIGKSALLSNWKVSYSQKNNDEVLFLYHFGCAKGSTSIGSFLATASAYLNDILIERKQTKDFFEISDKKELVRSFQKILNDFNEEFKRKPIIIIDGLDKLEIDKSTAPFFWFQTNILPLGHFILSTNINDSTHLKVIDERGYDKYEVSVLSKERKQAFCTKTLKGYSKEFSESQLNSVVEVKQTENPLYLKVFVEEICSFGYFRLLDEKISDLLSASTSTDLFEKVLIRLEADYNDENNPTFIQDALCSLLLTEYGLSEKDILDYLNVDQHVWVPFFFSIEKFLIIRNGMLQISINEFGLAIKAKYCPTDELLQRSTQKLAVFLYSQFEKKKKTGENMESVLMDELPLLLMKLNDKEKLLEFVTTENVINYYKNKVNAILEFFSKFTSDELYKAFSKFINNTVCYNYIENERNFSEDDFVAKIVYECKHYELYEIITKKVMTLIPVSKHSEDKKKELNLSMKYDLGCIYCDCFEIDKSIAIHKELLEYYESINNLRLLQQIYHALGTAYINSEVYDEAEKCFDKCLEILDSGELNVVDNTRGLVYSNLGLIYQKTNRLEKAYEMTSQSIKIEEEYYFGDLPLSISHRIHNLAIIERKRNNLDEADKLYLKSFEIIKNTVGENSIDAAMIYQNRAVVEGARENPDLDKCHELTLKNLEIMEKAIGDNVKDMRLTFALENMALNLFNRKNFDEMETYLWRAVERREINQDFRSALSFYDPLIIKYVNEDKEYTKARRLILNLFHAKQQLFYFLVLYLCDKEIGDNPERPYEMTLEYASEKYPTDMQTYFFRLKNVLIPEKAIDKIIDAANRFYVTAHESKDEEAIGNCPSVLEVSIKLLRDKELPEVAEKMAIEALKHEPENKEILNEYAITLESLKKKPDVLEVYEKLFKMHPETIEFAINCCKYCCELGKIENAEKYLADFVKLSETNTTHSNLIPIFENAIKEMKKKREEYEMSVKNSEQH</sequence>
<gene>
    <name evidence="6" type="ORF">DGYR_LOCUS774</name>
</gene>
<dbReference type="OrthoDB" id="2325716at2759"/>
<dbReference type="SUPFAM" id="SSF52540">
    <property type="entry name" value="P-loop containing nucleoside triphosphate hydrolases"/>
    <property type="match status" value="1"/>
</dbReference>
<dbReference type="InterPro" id="IPR011990">
    <property type="entry name" value="TPR-like_helical_dom_sf"/>
</dbReference>
<dbReference type="PANTHER" id="PTHR19860:SF40">
    <property type="entry name" value="WD40 REPEAT-CONTAINING PROTEIN"/>
    <property type="match status" value="1"/>
</dbReference>
<evidence type="ECO:0000259" key="5">
    <source>
        <dbReference type="Pfam" id="PF24883"/>
    </source>
</evidence>
<dbReference type="Pfam" id="PF13181">
    <property type="entry name" value="TPR_8"/>
    <property type="match status" value="2"/>
</dbReference>
<dbReference type="PROSITE" id="PS50005">
    <property type="entry name" value="TPR"/>
    <property type="match status" value="2"/>
</dbReference>
<dbReference type="Proteomes" id="UP000549394">
    <property type="component" value="Unassembled WGS sequence"/>
</dbReference>
<keyword evidence="2" id="KW-0802">TPR repeat</keyword>
<dbReference type="PANTHER" id="PTHR19860">
    <property type="entry name" value="DDB1- AND CUL4-ASSOCIATED FACTOR 12-RELATED"/>
    <property type="match status" value="1"/>
</dbReference>
<proteinExistence type="predicted"/>
<name>A0A7I8V8G2_9ANNE</name>
<keyword evidence="7" id="KW-1185">Reference proteome</keyword>
<reference evidence="6 7" key="1">
    <citation type="submission" date="2020-08" db="EMBL/GenBank/DDBJ databases">
        <authorList>
            <person name="Hejnol A."/>
        </authorList>
    </citation>
    <scope>NUCLEOTIDE SEQUENCE [LARGE SCALE GENOMIC DNA]</scope>
</reference>
<organism evidence="6 7">
    <name type="scientific">Dimorphilus gyrociliatus</name>
    <dbReference type="NCBI Taxonomy" id="2664684"/>
    <lineage>
        <taxon>Eukaryota</taxon>
        <taxon>Metazoa</taxon>
        <taxon>Spiralia</taxon>
        <taxon>Lophotrochozoa</taxon>
        <taxon>Annelida</taxon>
        <taxon>Polychaeta</taxon>
        <taxon>Polychaeta incertae sedis</taxon>
        <taxon>Dinophilidae</taxon>
        <taxon>Dimorphilus</taxon>
    </lineage>
</organism>
<evidence type="ECO:0000256" key="1">
    <source>
        <dbReference type="ARBA" id="ARBA00022737"/>
    </source>
</evidence>
<feature type="domain" description="DUF4062" evidence="4">
    <location>
        <begin position="14"/>
        <end position="100"/>
    </location>
</feature>
<dbReference type="SMART" id="SM00028">
    <property type="entry name" value="TPR"/>
    <property type="match status" value="5"/>
</dbReference>
<feature type="domain" description="Nephrocystin 3-like N-terminal" evidence="5">
    <location>
        <begin position="240"/>
        <end position="367"/>
    </location>
</feature>
<dbReference type="Gene3D" id="1.25.40.10">
    <property type="entry name" value="Tetratricopeptide repeat domain"/>
    <property type="match status" value="3"/>
</dbReference>
<feature type="coiled-coil region" evidence="3">
    <location>
        <begin position="166"/>
        <end position="193"/>
    </location>
</feature>
<protein>
    <submittedName>
        <fullName evidence="6">DgyrCDS793</fullName>
    </submittedName>
</protein>
<dbReference type="Pfam" id="PF13374">
    <property type="entry name" value="TPR_10"/>
    <property type="match status" value="1"/>
</dbReference>
<dbReference type="InterPro" id="IPR025139">
    <property type="entry name" value="DUF4062"/>
</dbReference>
<evidence type="ECO:0000256" key="3">
    <source>
        <dbReference type="SAM" id="Coils"/>
    </source>
</evidence>
<dbReference type="SUPFAM" id="SSF48452">
    <property type="entry name" value="TPR-like"/>
    <property type="match status" value="1"/>
</dbReference>
<evidence type="ECO:0000313" key="6">
    <source>
        <dbReference type="EMBL" id="CAD5111484.1"/>
    </source>
</evidence>
<accession>A0A7I8V8G2</accession>
<feature type="repeat" description="TPR" evidence="2">
    <location>
        <begin position="805"/>
        <end position="838"/>
    </location>
</feature>
<evidence type="ECO:0000256" key="2">
    <source>
        <dbReference type="PROSITE-ProRule" id="PRU00339"/>
    </source>
</evidence>
<dbReference type="AlphaFoldDB" id="A0A7I8V8G2"/>
<dbReference type="InterPro" id="IPR019734">
    <property type="entry name" value="TPR_rpt"/>
</dbReference>
<dbReference type="Pfam" id="PF24883">
    <property type="entry name" value="NPHP3_N"/>
    <property type="match status" value="1"/>
</dbReference>
<feature type="repeat" description="TPR" evidence="2">
    <location>
        <begin position="762"/>
        <end position="795"/>
    </location>
</feature>
<dbReference type="EMBL" id="CAJFCJ010000001">
    <property type="protein sequence ID" value="CAD5111484.1"/>
    <property type="molecule type" value="Genomic_DNA"/>
</dbReference>
<dbReference type="GO" id="GO:0080008">
    <property type="term" value="C:Cul4-RING E3 ubiquitin ligase complex"/>
    <property type="evidence" value="ECO:0007669"/>
    <property type="project" value="TreeGrafter"/>
</dbReference>
<dbReference type="InterPro" id="IPR051191">
    <property type="entry name" value="DCAF12"/>
</dbReference>
<dbReference type="Gene3D" id="3.40.50.300">
    <property type="entry name" value="P-loop containing nucleotide triphosphate hydrolases"/>
    <property type="match status" value="1"/>
</dbReference>
<keyword evidence="3" id="KW-0175">Coiled coil</keyword>
<dbReference type="InterPro" id="IPR056884">
    <property type="entry name" value="NPHP3-like_N"/>
</dbReference>
<evidence type="ECO:0000313" key="7">
    <source>
        <dbReference type="Proteomes" id="UP000549394"/>
    </source>
</evidence>
<dbReference type="Pfam" id="PF13271">
    <property type="entry name" value="DUF4062"/>
    <property type="match status" value="1"/>
</dbReference>
<evidence type="ECO:0000259" key="4">
    <source>
        <dbReference type="Pfam" id="PF13271"/>
    </source>
</evidence>